<dbReference type="Pfam" id="PF13561">
    <property type="entry name" value="adh_short_C2"/>
    <property type="match status" value="1"/>
</dbReference>
<proteinExistence type="predicted"/>
<keyword evidence="1" id="KW-1185">Reference proteome</keyword>
<sequence length="84" mass="8775">MSILVLCRQTSPGLVPTNLVKRMGVDDATFDQLVDDFVAKDVPLGRTGTPGDIAQAVSFLASSEASYVTGTTLVVDGGALVNYK</sequence>
<name>A0A1I7ZXI6_9BILA</name>
<dbReference type="SUPFAM" id="SSF51735">
    <property type="entry name" value="NAD(P)-binding Rossmann-fold domains"/>
    <property type="match status" value="1"/>
</dbReference>
<dbReference type="Proteomes" id="UP000095287">
    <property type="component" value="Unplaced"/>
</dbReference>
<dbReference type="PRINTS" id="PR00081">
    <property type="entry name" value="GDHRDH"/>
</dbReference>
<accession>A0A1I7ZXI6</accession>
<dbReference type="InterPro" id="IPR002347">
    <property type="entry name" value="SDR_fam"/>
</dbReference>
<dbReference type="PANTHER" id="PTHR43975">
    <property type="entry name" value="ZGC:101858"/>
    <property type="match status" value="1"/>
</dbReference>
<evidence type="ECO:0000313" key="2">
    <source>
        <dbReference type="WBParaSite" id="L893_g30770.t1"/>
    </source>
</evidence>
<dbReference type="PANTHER" id="PTHR43975:SF2">
    <property type="entry name" value="EG:BACR7A4.14 PROTEIN-RELATED"/>
    <property type="match status" value="1"/>
</dbReference>
<dbReference type="AlphaFoldDB" id="A0A1I7ZXI6"/>
<dbReference type="Gene3D" id="3.40.50.720">
    <property type="entry name" value="NAD(P)-binding Rossmann-like Domain"/>
    <property type="match status" value="1"/>
</dbReference>
<protein>
    <submittedName>
        <fullName evidence="2">SDR family oxidoreductase</fullName>
    </submittedName>
</protein>
<dbReference type="InterPro" id="IPR036291">
    <property type="entry name" value="NAD(P)-bd_dom_sf"/>
</dbReference>
<dbReference type="WBParaSite" id="L893_g30770.t1">
    <property type="protein sequence ID" value="L893_g30770.t1"/>
    <property type="gene ID" value="L893_g30770"/>
</dbReference>
<reference evidence="2" key="1">
    <citation type="submission" date="2016-11" db="UniProtKB">
        <authorList>
            <consortium name="WormBaseParasite"/>
        </authorList>
    </citation>
    <scope>IDENTIFICATION</scope>
</reference>
<evidence type="ECO:0000313" key="1">
    <source>
        <dbReference type="Proteomes" id="UP000095287"/>
    </source>
</evidence>
<organism evidence="1 2">
    <name type="scientific">Steinernema glaseri</name>
    <dbReference type="NCBI Taxonomy" id="37863"/>
    <lineage>
        <taxon>Eukaryota</taxon>
        <taxon>Metazoa</taxon>
        <taxon>Ecdysozoa</taxon>
        <taxon>Nematoda</taxon>
        <taxon>Chromadorea</taxon>
        <taxon>Rhabditida</taxon>
        <taxon>Tylenchina</taxon>
        <taxon>Panagrolaimomorpha</taxon>
        <taxon>Strongyloidoidea</taxon>
        <taxon>Steinernematidae</taxon>
        <taxon>Steinernema</taxon>
    </lineage>
</organism>